<dbReference type="OrthoDB" id="1431064at2"/>
<accession>A0A0U4C0L7</accession>
<dbReference type="PROSITE" id="PS51186">
    <property type="entry name" value="GNAT"/>
    <property type="match status" value="1"/>
</dbReference>
<sequence length="154" mass="17040">MTPDLLILDYEPAHQPAFRALNHEWIAQYFAIEPIDNKMLDDPEGYILGPGGHIFMASYGGELVGTCALIKEHDGMYELAKMAVSPRAQGLGIGWALGQAILGKARQLGARQVELLSNSRLTPALKLYEKLGFRHVPVPPTPYQRTDVKMVLDL</sequence>
<dbReference type="Gene3D" id="3.40.630.30">
    <property type="match status" value="1"/>
</dbReference>
<dbReference type="PANTHER" id="PTHR43877">
    <property type="entry name" value="AMINOALKYLPHOSPHONATE N-ACETYLTRANSFERASE-RELATED-RELATED"/>
    <property type="match status" value="1"/>
</dbReference>
<dbReference type="Proteomes" id="UP000059542">
    <property type="component" value="Chromosome"/>
</dbReference>
<dbReference type="RefSeq" id="WP_068190724.1">
    <property type="nucleotide sequence ID" value="NZ_CP013909.1"/>
</dbReference>
<dbReference type="Pfam" id="PF00583">
    <property type="entry name" value="Acetyltransf_1"/>
    <property type="match status" value="1"/>
</dbReference>
<reference evidence="4 5" key="1">
    <citation type="submission" date="2015-12" db="EMBL/GenBank/DDBJ databases">
        <authorList>
            <person name="Shamseldin A."/>
            <person name="Moawad H."/>
            <person name="Abd El-Rahim W.M."/>
            <person name="Sadowsky M.J."/>
        </authorList>
    </citation>
    <scope>NUCLEOTIDE SEQUENCE [LARGE SCALE GENOMIC DNA]</scope>
    <source>
        <strain evidence="4 5">DG5B</strain>
    </source>
</reference>
<feature type="domain" description="N-acetyltransferase" evidence="3">
    <location>
        <begin position="5"/>
        <end position="154"/>
    </location>
</feature>
<dbReference type="SUPFAM" id="SSF55729">
    <property type="entry name" value="Acyl-CoA N-acyltransferases (Nat)"/>
    <property type="match status" value="1"/>
</dbReference>
<dbReference type="EMBL" id="CP013909">
    <property type="protein sequence ID" value="ALW84530.1"/>
    <property type="molecule type" value="Genomic_DNA"/>
</dbReference>
<evidence type="ECO:0000259" key="3">
    <source>
        <dbReference type="PROSITE" id="PS51186"/>
    </source>
</evidence>
<name>A0A0U4C0L7_9BACT</name>
<dbReference type="AlphaFoldDB" id="A0A0U4C0L7"/>
<dbReference type="CDD" id="cd04301">
    <property type="entry name" value="NAT_SF"/>
    <property type="match status" value="1"/>
</dbReference>
<dbReference type="InterPro" id="IPR050832">
    <property type="entry name" value="Bact_Acetyltransf"/>
</dbReference>
<dbReference type="InterPro" id="IPR016181">
    <property type="entry name" value="Acyl_CoA_acyltransferase"/>
</dbReference>
<keyword evidence="2" id="KW-0012">Acyltransferase</keyword>
<organism evidence="4 5">
    <name type="scientific">Hymenobacter sedentarius</name>
    <dbReference type="NCBI Taxonomy" id="1411621"/>
    <lineage>
        <taxon>Bacteria</taxon>
        <taxon>Pseudomonadati</taxon>
        <taxon>Bacteroidota</taxon>
        <taxon>Cytophagia</taxon>
        <taxon>Cytophagales</taxon>
        <taxon>Hymenobacteraceae</taxon>
        <taxon>Hymenobacter</taxon>
    </lineage>
</organism>
<evidence type="ECO:0000256" key="2">
    <source>
        <dbReference type="ARBA" id="ARBA00023315"/>
    </source>
</evidence>
<evidence type="ECO:0000256" key="1">
    <source>
        <dbReference type="ARBA" id="ARBA00022679"/>
    </source>
</evidence>
<keyword evidence="5" id="KW-1185">Reference proteome</keyword>
<dbReference type="GO" id="GO:0016747">
    <property type="term" value="F:acyltransferase activity, transferring groups other than amino-acyl groups"/>
    <property type="evidence" value="ECO:0007669"/>
    <property type="project" value="InterPro"/>
</dbReference>
<evidence type="ECO:0000313" key="5">
    <source>
        <dbReference type="Proteomes" id="UP000059542"/>
    </source>
</evidence>
<dbReference type="KEGG" id="hyg:AUC43_05175"/>
<protein>
    <submittedName>
        <fullName evidence="4">MarR family transcriptional regulator</fullName>
    </submittedName>
</protein>
<dbReference type="STRING" id="1411621.AUC43_05175"/>
<dbReference type="InterPro" id="IPR000182">
    <property type="entry name" value="GNAT_dom"/>
</dbReference>
<gene>
    <name evidence="4" type="ORF">AUC43_05175</name>
</gene>
<proteinExistence type="predicted"/>
<keyword evidence="1" id="KW-0808">Transferase</keyword>
<evidence type="ECO:0000313" key="4">
    <source>
        <dbReference type="EMBL" id="ALW84530.1"/>
    </source>
</evidence>